<dbReference type="PANTHER" id="PTHR35807:SF1">
    <property type="entry name" value="TRANSCRIPTIONAL REGULATOR REDD"/>
    <property type="match status" value="1"/>
</dbReference>
<keyword evidence="4" id="KW-0489">Methyltransferase</keyword>
<accession>A0ABS3RLU0</accession>
<dbReference type="Pfam" id="PF03704">
    <property type="entry name" value="BTAD"/>
    <property type="match status" value="1"/>
</dbReference>
<dbReference type="InterPro" id="IPR029063">
    <property type="entry name" value="SAM-dependent_MTases_sf"/>
</dbReference>
<name>A0ABS3RLU0_9ACTN</name>
<dbReference type="EMBL" id="JAGEPF010000005">
    <property type="protein sequence ID" value="MBO2457533.1"/>
    <property type="molecule type" value="Genomic_DNA"/>
</dbReference>
<proteinExistence type="predicted"/>
<dbReference type="InterPro" id="IPR051677">
    <property type="entry name" value="AfsR-DnrI-RedD_regulator"/>
</dbReference>
<dbReference type="GO" id="GO:0032259">
    <property type="term" value="P:methylation"/>
    <property type="evidence" value="ECO:0007669"/>
    <property type="project" value="UniProtKB-KW"/>
</dbReference>
<dbReference type="Gene3D" id="3.40.50.150">
    <property type="entry name" value="Vaccinia Virus protein VP39"/>
    <property type="match status" value="1"/>
</dbReference>
<keyword evidence="2" id="KW-0804">Transcription</keyword>
<dbReference type="SMART" id="SM01043">
    <property type="entry name" value="BTAD"/>
    <property type="match status" value="1"/>
</dbReference>
<reference evidence="4 5" key="1">
    <citation type="submission" date="2021-03" db="EMBL/GenBank/DDBJ databases">
        <title>Actinomadura violae sp. nov., isolated from lichen in Thailand.</title>
        <authorList>
            <person name="Kanchanasin P."/>
            <person name="Saeng-In P."/>
            <person name="Phongsopitanun W."/>
            <person name="Yuki M."/>
            <person name="Kudo T."/>
            <person name="Ohkuma M."/>
            <person name="Tanasupawat S."/>
        </authorList>
    </citation>
    <scope>NUCLEOTIDE SEQUENCE [LARGE SCALE GENOMIC DNA]</scope>
    <source>
        <strain evidence="4 5">LCR2-06</strain>
    </source>
</reference>
<keyword evidence="1" id="KW-0805">Transcription regulation</keyword>
<dbReference type="Pfam" id="PF04672">
    <property type="entry name" value="Methyltransf_19"/>
    <property type="match status" value="1"/>
</dbReference>
<dbReference type="InterPro" id="IPR006764">
    <property type="entry name" value="SAM_dep_MeTrfase_SAV2177_type"/>
</dbReference>
<feature type="domain" description="Bacterial transcriptional activator" evidence="3">
    <location>
        <begin position="106"/>
        <end position="249"/>
    </location>
</feature>
<sequence length="546" mass="59953">MREAEEPCLEITLLKGITVRAADKPVKLAAQQLHLVFALLAGHGEGGAYPVSDDRLLELVWGDPGKRSSMHTAMSRLRRPFSPHRIAHDAAFGGGYTFRVHRGERVDLWAWRGILDTCTRMYHSDPYAAVIVASDALKMCDLAALRSLPSTPAMDTVVEGIVNDYLTTAARLAEVQLAIGDHNAVTAVLPPLVRCYGDHEHLRGLLMSALYRSGRPDQALDLYDEVAAQRAARGRRPSPALSLLRHRILNGDPTLLQVTPPPRPAADKAVLAAGGDPRMSTDRMEEGVAATNPDDPATFTTASDRAGVVRMCALLPEVPRMIEESAEFAELFARKAAAELGVGRFLSLSAPSPLTMHRVARLACTTGAHVVYAHREPSIVRHHRRLLPVEEGVEVVEGTIRDPRSLLAEPAIRDLFGLDEPFDEREPVAILDRNDINRTPRRYDMAELYGELMALLPAGSVLGLVAVTEDGMAPLARAQIEATYRNDPHADGIVHRSHAELQQCVPDGMELLPPGIDQVHRYLPSVRSTARRNDPWRHYALIAVKR</sequence>
<organism evidence="4 5">
    <name type="scientific">Actinomadura violacea</name>
    <dbReference type="NCBI Taxonomy" id="2819934"/>
    <lineage>
        <taxon>Bacteria</taxon>
        <taxon>Bacillati</taxon>
        <taxon>Actinomycetota</taxon>
        <taxon>Actinomycetes</taxon>
        <taxon>Streptosporangiales</taxon>
        <taxon>Thermomonosporaceae</taxon>
        <taxon>Actinomadura</taxon>
    </lineage>
</organism>
<dbReference type="Proteomes" id="UP000680206">
    <property type="component" value="Unassembled WGS sequence"/>
</dbReference>
<evidence type="ECO:0000313" key="4">
    <source>
        <dbReference type="EMBL" id="MBO2457533.1"/>
    </source>
</evidence>
<dbReference type="RefSeq" id="WP_208238694.1">
    <property type="nucleotide sequence ID" value="NZ_JAGEPF010000005.1"/>
</dbReference>
<dbReference type="InterPro" id="IPR036388">
    <property type="entry name" value="WH-like_DNA-bd_sf"/>
</dbReference>
<dbReference type="InterPro" id="IPR005158">
    <property type="entry name" value="BTAD"/>
</dbReference>
<dbReference type="GO" id="GO:0008168">
    <property type="term" value="F:methyltransferase activity"/>
    <property type="evidence" value="ECO:0007669"/>
    <property type="project" value="UniProtKB-KW"/>
</dbReference>
<gene>
    <name evidence="4" type="ORF">J4709_08110</name>
</gene>
<dbReference type="InterPro" id="IPR011990">
    <property type="entry name" value="TPR-like_helical_dom_sf"/>
</dbReference>
<evidence type="ECO:0000256" key="1">
    <source>
        <dbReference type="ARBA" id="ARBA00023015"/>
    </source>
</evidence>
<dbReference type="Gene3D" id="1.25.40.10">
    <property type="entry name" value="Tetratricopeptide repeat domain"/>
    <property type="match status" value="1"/>
</dbReference>
<protein>
    <submittedName>
        <fullName evidence="4">SAM-dependent methyltransferase</fullName>
    </submittedName>
</protein>
<dbReference type="Gene3D" id="1.10.10.10">
    <property type="entry name" value="Winged helix-like DNA-binding domain superfamily/Winged helix DNA-binding domain"/>
    <property type="match status" value="1"/>
</dbReference>
<comment type="caution">
    <text evidence="4">The sequence shown here is derived from an EMBL/GenBank/DDBJ whole genome shotgun (WGS) entry which is preliminary data.</text>
</comment>
<dbReference type="SUPFAM" id="SSF48452">
    <property type="entry name" value="TPR-like"/>
    <property type="match status" value="1"/>
</dbReference>
<evidence type="ECO:0000256" key="2">
    <source>
        <dbReference type="ARBA" id="ARBA00023163"/>
    </source>
</evidence>
<keyword evidence="4" id="KW-0808">Transferase</keyword>
<keyword evidence="5" id="KW-1185">Reference proteome</keyword>
<dbReference type="PANTHER" id="PTHR35807">
    <property type="entry name" value="TRANSCRIPTIONAL REGULATOR REDD-RELATED"/>
    <property type="match status" value="1"/>
</dbReference>
<evidence type="ECO:0000259" key="3">
    <source>
        <dbReference type="SMART" id="SM01043"/>
    </source>
</evidence>
<evidence type="ECO:0000313" key="5">
    <source>
        <dbReference type="Proteomes" id="UP000680206"/>
    </source>
</evidence>